<keyword evidence="3" id="KW-1185">Reference proteome</keyword>
<name>A0AAV7KW83_PLEWA</name>
<gene>
    <name evidence="2" type="ORF">NDU88_002618</name>
</gene>
<feature type="compositionally biased region" description="Basic and acidic residues" evidence="1">
    <location>
        <begin position="117"/>
        <end position="126"/>
    </location>
</feature>
<dbReference type="AlphaFoldDB" id="A0AAV7KW83"/>
<accession>A0AAV7KW83</accession>
<comment type="caution">
    <text evidence="2">The sequence shown here is derived from an EMBL/GenBank/DDBJ whole genome shotgun (WGS) entry which is preliminary data.</text>
</comment>
<proteinExistence type="predicted"/>
<evidence type="ECO:0000256" key="1">
    <source>
        <dbReference type="SAM" id="MobiDB-lite"/>
    </source>
</evidence>
<evidence type="ECO:0000313" key="3">
    <source>
        <dbReference type="Proteomes" id="UP001066276"/>
    </source>
</evidence>
<sequence>MGLTRRRALSLARPGGAEDKAEACWGPESRGFECGGPDLGDAPPPPPVRPPECAPGGSPLSPLRPHPHPCLLSRQAAAGWATDLARICVLPRGDGSERGAPEAFPPFPGIDPQTADALEHPRLPSK</sequence>
<feature type="compositionally biased region" description="Pro residues" evidence="1">
    <location>
        <begin position="42"/>
        <end position="53"/>
    </location>
</feature>
<dbReference type="Proteomes" id="UP001066276">
    <property type="component" value="Chromosome 12"/>
</dbReference>
<reference evidence="2" key="1">
    <citation type="journal article" date="2022" name="bioRxiv">
        <title>Sequencing and chromosome-scale assembly of the giantPleurodeles waltlgenome.</title>
        <authorList>
            <person name="Brown T."/>
            <person name="Elewa A."/>
            <person name="Iarovenko S."/>
            <person name="Subramanian E."/>
            <person name="Araus A.J."/>
            <person name="Petzold A."/>
            <person name="Susuki M."/>
            <person name="Suzuki K.-i.T."/>
            <person name="Hayashi T."/>
            <person name="Toyoda A."/>
            <person name="Oliveira C."/>
            <person name="Osipova E."/>
            <person name="Leigh N.D."/>
            <person name="Simon A."/>
            <person name="Yun M.H."/>
        </authorList>
    </citation>
    <scope>NUCLEOTIDE SEQUENCE</scope>
    <source>
        <strain evidence="2">20211129_DDA</strain>
        <tissue evidence="2">Liver</tissue>
    </source>
</reference>
<organism evidence="2 3">
    <name type="scientific">Pleurodeles waltl</name>
    <name type="common">Iberian ribbed newt</name>
    <dbReference type="NCBI Taxonomy" id="8319"/>
    <lineage>
        <taxon>Eukaryota</taxon>
        <taxon>Metazoa</taxon>
        <taxon>Chordata</taxon>
        <taxon>Craniata</taxon>
        <taxon>Vertebrata</taxon>
        <taxon>Euteleostomi</taxon>
        <taxon>Amphibia</taxon>
        <taxon>Batrachia</taxon>
        <taxon>Caudata</taxon>
        <taxon>Salamandroidea</taxon>
        <taxon>Salamandridae</taxon>
        <taxon>Pleurodelinae</taxon>
        <taxon>Pleurodeles</taxon>
    </lineage>
</organism>
<feature type="region of interest" description="Disordered" evidence="1">
    <location>
        <begin position="1"/>
        <end position="60"/>
    </location>
</feature>
<dbReference type="EMBL" id="JANPWB010000016">
    <property type="protein sequence ID" value="KAJ1082450.1"/>
    <property type="molecule type" value="Genomic_DNA"/>
</dbReference>
<feature type="region of interest" description="Disordered" evidence="1">
    <location>
        <begin position="95"/>
        <end position="126"/>
    </location>
</feature>
<protein>
    <submittedName>
        <fullName evidence="2">Uncharacterized protein</fullName>
    </submittedName>
</protein>
<evidence type="ECO:0000313" key="2">
    <source>
        <dbReference type="EMBL" id="KAJ1082450.1"/>
    </source>
</evidence>